<sequence>MMNFSTLLFDLDGTLTDPKIGITKSVHYALTKFNIYVDDLDNLDLFIGPPLAKSFMDLYSFSESQAKTAVEYYREYFSTNGIYENELYEGIMDLLELVSRDHILIVATSKPTVFAEKILNYFNISKYFDFVCGSNLDGTMSDKTEIIKYLIDARNLVKDRTIMIGDRKHDIIGAHNNQIASIGVGYGYGSEEEIINIKPTYHIKTVKELLEAFS</sequence>
<comment type="caution">
    <text evidence="1">The sequence shown here is derived from an EMBL/GenBank/DDBJ whole genome shotgun (WGS) entry which is preliminary data.</text>
</comment>
<dbReference type="PANTHER" id="PTHR43434:SF20">
    <property type="entry name" value="5'-NUCLEOTIDASE"/>
    <property type="match status" value="1"/>
</dbReference>
<dbReference type="InterPro" id="IPR041492">
    <property type="entry name" value="HAD_2"/>
</dbReference>
<dbReference type="GO" id="GO:0016787">
    <property type="term" value="F:hydrolase activity"/>
    <property type="evidence" value="ECO:0007669"/>
    <property type="project" value="UniProtKB-KW"/>
</dbReference>
<name>A0ABW0I224_9BACL</name>
<dbReference type="InterPro" id="IPR023214">
    <property type="entry name" value="HAD_sf"/>
</dbReference>
<gene>
    <name evidence="1" type="ORF">ACFPOF_28245</name>
</gene>
<organism evidence="1 2">
    <name type="scientific">Cohnella soli</name>
    <dbReference type="NCBI Taxonomy" id="425005"/>
    <lineage>
        <taxon>Bacteria</taxon>
        <taxon>Bacillati</taxon>
        <taxon>Bacillota</taxon>
        <taxon>Bacilli</taxon>
        <taxon>Bacillales</taxon>
        <taxon>Paenibacillaceae</taxon>
        <taxon>Cohnella</taxon>
    </lineage>
</organism>
<dbReference type="CDD" id="cd04302">
    <property type="entry name" value="HAD_5NT"/>
    <property type="match status" value="1"/>
</dbReference>
<accession>A0ABW0I224</accession>
<dbReference type="EMBL" id="JBHSMI010000056">
    <property type="protein sequence ID" value="MFC5406640.1"/>
    <property type="molecule type" value="Genomic_DNA"/>
</dbReference>
<dbReference type="Proteomes" id="UP001596113">
    <property type="component" value="Unassembled WGS sequence"/>
</dbReference>
<dbReference type="InterPro" id="IPR050155">
    <property type="entry name" value="HAD-like_hydrolase_sf"/>
</dbReference>
<keyword evidence="2" id="KW-1185">Reference proteome</keyword>
<reference evidence="2" key="1">
    <citation type="journal article" date="2019" name="Int. J. Syst. Evol. Microbiol.">
        <title>The Global Catalogue of Microorganisms (GCM) 10K type strain sequencing project: providing services to taxonomists for standard genome sequencing and annotation.</title>
        <authorList>
            <consortium name="The Broad Institute Genomics Platform"/>
            <consortium name="The Broad Institute Genome Sequencing Center for Infectious Disease"/>
            <person name="Wu L."/>
            <person name="Ma J."/>
        </authorList>
    </citation>
    <scope>NUCLEOTIDE SEQUENCE [LARGE SCALE GENOMIC DNA]</scope>
    <source>
        <strain evidence="2">CGMCC 1.18575</strain>
    </source>
</reference>
<dbReference type="InterPro" id="IPR036412">
    <property type="entry name" value="HAD-like_sf"/>
</dbReference>
<dbReference type="RefSeq" id="WP_378138825.1">
    <property type="nucleotide sequence ID" value="NZ_JBHSMI010000056.1"/>
</dbReference>
<evidence type="ECO:0000313" key="2">
    <source>
        <dbReference type="Proteomes" id="UP001596113"/>
    </source>
</evidence>
<proteinExistence type="predicted"/>
<keyword evidence="1" id="KW-0378">Hydrolase</keyword>
<dbReference type="InterPro" id="IPR023198">
    <property type="entry name" value="PGP-like_dom2"/>
</dbReference>
<protein>
    <submittedName>
        <fullName evidence="1">HAD family hydrolase</fullName>
    </submittedName>
</protein>
<dbReference type="Gene3D" id="3.40.50.1000">
    <property type="entry name" value="HAD superfamily/HAD-like"/>
    <property type="match status" value="1"/>
</dbReference>
<dbReference type="PANTHER" id="PTHR43434">
    <property type="entry name" value="PHOSPHOGLYCOLATE PHOSPHATASE"/>
    <property type="match status" value="1"/>
</dbReference>
<dbReference type="Gene3D" id="1.10.150.240">
    <property type="entry name" value="Putative phosphatase, domain 2"/>
    <property type="match status" value="1"/>
</dbReference>
<evidence type="ECO:0000313" key="1">
    <source>
        <dbReference type="EMBL" id="MFC5406640.1"/>
    </source>
</evidence>
<dbReference type="SUPFAM" id="SSF56784">
    <property type="entry name" value="HAD-like"/>
    <property type="match status" value="1"/>
</dbReference>
<dbReference type="Pfam" id="PF13419">
    <property type="entry name" value="HAD_2"/>
    <property type="match status" value="1"/>
</dbReference>